<comment type="function">
    <text evidence="9">Stores iron in a soluble, non-toxic, readily available form. Important for iron homeostasis. Iron is taken up in the ferrous form and deposited as ferric hydroxides after oxidation.</text>
</comment>
<dbReference type="InterPro" id="IPR009078">
    <property type="entry name" value="Ferritin-like_SF"/>
</dbReference>
<evidence type="ECO:0000256" key="4">
    <source>
        <dbReference type="ARBA" id="ARBA00023002"/>
    </source>
</evidence>
<gene>
    <name evidence="11" type="ORF">EWB00_002148</name>
</gene>
<evidence type="ECO:0000313" key="11">
    <source>
        <dbReference type="EMBL" id="TNN14421.1"/>
    </source>
</evidence>
<dbReference type="Proteomes" id="UP000311919">
    <property type="component" value="Unassembled WGS sequence"/>
</dbReference>
<sequence length="91" mass="10722">MTFFTYFDQGDVSFPKAAEFFRKASHEEREHAEKLAKYQNKRGGCVRYILCDFIQCEYLQVQKDTIKQFADYLTKTITVGNRLVHCNLSLK</sequence>
<evidence type="ECO:0000256" key="3">
    <source>
        <dbReference type="ARBA" id="ARBA00022723"/>
    </source>
</evidence>
<feature type="domain" description="Ferritin-like diiron" evidence="10">
    <location>
        <begin position="1"/>
        <end position="91"/>
    </location>
</feature>
<accession>A0A4Z2DD40</accession>
<evidence type="ECO:0000259" key="10">
    <source>
        <dbReference type="PROSITE" id="PS50905"/>
    </source>
</evidence>
<dbReference type="GO" id="GO:0005737">
    <property type="term" value="C:cytoplasm"/>
    <property type="evidence" value="ECO:0007669"/>
    <property type="project" value="TreeGrafter"/>
</dbReference>
<evidence type="ECO:0000256" key="1">
    <source>
        <dbReference type="ARBA" id="ARBA00007513"/>
    </source>
</evidence>
<evidence type="ECO:0000313" key="12">
    <source>
        <dbReference type="Proteomes" id="UP000311919"/>
    </source>
</evidence>
<comment type="function">
    <text evidence="6">Stores iron in a soluble, non-toxic, readily available form. Important for iron homeostasis. Has ferroxidase activity. Iron is taken up in the ferrous form and deposited as ferric hydroxides after oxidation.</text>
</comment>
<dbReference type="GO" id="GO:0006879">
    <property type="term" value="P:intracellular iron ion homeostasis"/>
    <property type="evidence" value="ECO:0007669"/>
    <property type="project" value="UniProtKB-KW"/>
</dbReference>
<keyword evidence="5 8" id="KW-0408">Iron</keyword>
<dbReference type="InterPro" id="IPR001519">
    <property type="entry name" value="Ferritin"/>
</dbReference>
<organism evidence="11 12">
    <name type="scientific">Schistosoma japonicum</name>
    <name type="common">Blood fluke</name>
    <dbReference type="NCBI Taxonomy" id="6182"/>
    <lineage>
        <taxon>Eukaryota</taxon>
        <taxon>Metazoa</taxon>
        <taxon>Spiralia</taxon>
        <taxon>Lophotrochozoa</taxon>
        <taxon>Platyhelminthes</taxon>
        <taxon>Trematoda</taxon>
        <taxon>Digenea</taxon>
        <taxon>Strigeidida</taxon>
        <taxon>Schistosomatoidea</taxon>
        <taxon>Schistosomatidae</taxon>
        <taxon>Schistosoma</taxon>
    </lineage>
</organism>
<keyword evidence="2 9" id="KW-0409">Iron storage</keyword>
<dbReference type="EMBL" id="SKCS01000175">
    <property type="protein sequence ID" value="TNN14421.1"/>
    <property type="molecule type" value="Genomic_DNA"/>
</dbReference>
<evidence type="ECO:0000256" key="5">
    <source>
        <dbReference type="ARBA" id="ARBA00023004"/>
    </source>
</evidence>
<evidence type="ECO:0000256" key="8">
    <source>
        <dbReference type="PIRSR" id="PIRSR601519-1"/>
    </source>
</evidence>
<dbReference type="AlphaFoldDB" id="A0A4Z2DD40"/>
<keyword evidence="12" id="KW-1185">Reference proteome</keyword>
<dbReference type="PANTHER" id="PTHR11431">
    <property type="entry name" value="FERRITIN"/>
    <property type="match status" value="1"/>
</dbReference>
<dbReference type="STRING" id="6182.A0A4Z2DD40"/>
<evidence type="ECO:0000256" key="9">
    <source>
        <dbReference type="RuleBase" id="RU361145"/>
    </source>
</evidence>
<comment type="caution">
    <text evidence="11">The sequence shown here is derived from an EMBL/GenBank/DDBJ whole genome shotgun (WGS) entry which is preliminary data.</text>
</comment>
<comment type="similarity">
    <text evidence="1 9">Belongs to the ferritin family.</text>
</comment>
<dbReference type="GO" id="GO:0006826">
    <property type="term" value="P:iron ion transport"/>
    <property type="evidence" value="ECO:0007669"/>
    <property type="project" value="InterPro"/>
</dbReference>
<name>A0A4Z2DD40_SCHJA</name>
<evidence type="ECO:0000256" key="2">
    <source>
        <dbReference type="ARBA" id="ARBA00022434"/>
    </source>
</evidence>
<proteinExistence type="inferred from homology"/>
<dbReference type="OrthoDB" id="186462at2759"/>
<dbReference type="InterPro" id="IPR009040">
    <property type="entry name" value="Ferritin-like_diiron"/>
</dbReference>
<dbReference type="PROSITE" id="PS50905">
    <property type="entry name" value="FERRITIN_LIKE"/>
    <property type="match status" value="1"/>
</dbReference>
<reference evidence="11 12" key="1">
    <citation type="submission" date="2019-03" db="EMBL/GenBank/DDBJ databases">
        <title>An improved genome assembly of the fluke Schistosoma japonicum.</title>
        <authorList>
            <person name="Hu W."/>
            <person name="Luo F."/>
            <person name="Yin M."/>
            <person name="Mo X."/>
            <person name="Sun C."/>
            <person name="Wu Q."/>
            <person name="Zhu B."/>
            <person name="Xiang M."/>
            <person name="Wang J."/>
            <person name="Wang Y."/>
            <person name="Zhang T."/>
            <person name="Xu B."/>
            <person name="Zheng H."/>
            <person name="Feng Z."/>
        </authorList>
    </citation>
    <scope>NUCLEOTIDE SEQUENCE [LARGE SCALE GENOMIC DNA]</scope>
    <source>
        <strain evidence="11">HuSjv2</strain>
        <tissue evidence="11">Worms</tissue>
    </source>
</reference>
<feature type="binding site" evidence="8">
    <location>
        <position position="28"/>
    </location>
    <ligand>
        <name>Fe cation</name>
        <dbReference type="ChEBI" id="CHEBI:24875"/>
        <label>1</label>
    </ligand>
</feature>
<feature type="binding site" evidence="8">
    <location>
        <position position="31"/>
    </location>
    <ligand>
        <name>Fe cation</name>
        <dbReference type="ChEBI" id="CHEBI:24875"/>
        <label>1</label>
    </ligand>
</feature>
<evidence type="ECO:0000256" key="7">
    <source>
        <dbReference type="ARBA" id="ARBA00047990"/>
    </source>
</evidence>
<dbReference type="InterPro" id="IPR008331">
    <property type="entry name" value="Ferritin_DPS_dom"/>
</dbReference>
<keyword evidence="4 9" id="KW-0560">Oxidoreductase</keyword>
<dbReference type="InterPro" id="IPR012347">
    <property type="entry name" value="Ferritin-like"/>
</dbReference>
<dbReference type="Gene3D" id="1.20.1260.10">
    <property type="match status" value="1"/>
</dbReference>
<dbReference type="Pfam" id="PF00210">
    <property type="entry name" value="Ferritin"/>
    <property type="match status" value="1"/>
</dbReference>
<dbReference type="SUPFAM" id="SSF47240">
    <property type="entry name" value="Ferritin-like"/>
    <property type="match status" value="1"/>
</dbReference>
<dbReference type="PANTHER" id="PTHR11431:SF75">
    <property type="entry name" value="FERRITIN"/>
    <property type="match status" value="1"/>
</dbReference>
<dbReference type="EC" id="1.16.3.1" evidence="9"/>
<dbReference type="GO" id="GO:0004322">
    <property type="term" value="F:ferroxidase activity"/>
    <property type="evidence" value="ECO:0007669"/>
    <property type="project" value="UniProtKB-EC"/>
</dbReference>
<keyword evidence="3 8" id="KW-0479">Metal-binding</keyword>
<dbReference type="GO" id="GO:0008198">
    <property type="term" value="F:ferrous iron binding"/>
    <property type="evidence" value="ECO:0007669"/>
    <property type="project" value="TreeGrafter"/>
</dbReference>
<comment type="catalytic activity">
    <reaction evidence="7 9">
        <text>4 Fe(2+) + O2 + 4 H(+) = 4 Fe(3+) + 2 H2O</text>
        <dbReference type="Rhea" id="RHEA:11148"/>
        <dbReference type="ChEBI" id="CHEBI:15377"/>
        <dbReference type="ChEBI" id="CHEBI:15378"/>
        <dbReference type="ChEBI" id="CHEBI:15379"/>
        <dbReference type="ChEBI" id="CHEBI:29033"/>
        <dbReference type="ChEBI" id="CHEBI:29034"/>
        <dbReference type="EC" id="1.16.3.1"/>
    </reaction>
</comment>
<protein>
    <recommendedName>
        <fullName evidence="9">Ferritin</fullName>
        <ecNumber evidence="9">1.16.3.1</ecNumber>
    </recommendedName>
</protein>
<evidence type="ECO:0000256" key="6">
    <source>
        <dbReference type="ARBA" id="ARBA00025111"/>
    </source>
</evidence>
<dbReference type="GO" id="GO:0008199">
    <property type="term" value="F:ferric iron binding"/>
    <property type="evidence" value="ECO:0007669"/>
    <property type="project" value="InterPro"/>
</dbReference>